<dbReference type="InterPro" id="IPR036866">
    <property type="entry name" value="RibonucZ/Hydroxyglut_hydro"/>
</dbReference>
<evidence type="ECO:0000259" key="1">
    <source>
        <dbReference type="SMART" id="SM00849"/>
    </source>
</evidence>
<gene>
    <name evidence="2" type="ORF">PQO05_04600</name>
</gene>
<feature type="domain" description="Metallo-beta-lactamase" evidence="1">
    <location>
        <begin position="7"/>
        <end position="180"/>
    </location>
</feature>
<dbReference type="Pfam" id="PF13483">
    <property type="entry name" value="Lactamase_B_3"/>
    <property type="match status" value="1"/>
</dbReference>
<evidence type="ECO:0000313" key="3">
    <source>
        <dbReference type="Proteomes" id="UP001216139"/>
    </source>
</evidence>
<dbReference type="Proteomes" id="UP001216139">
    <property type="component" value="Chromosome"/>
</dbReference>
<dbReference type="PANTHER" id="PTHR43546">
    <property type="entry name" value="UPF0173 METAL-DEPENDENT HYDROLASE MJ1163-RELATED"/>
    <property type="match status" value="1"/>
</dbReference>
<sequence>MKISKYLHSCLVFEQDGFKLLFDPGTFSFAEGIVTPDMFKEVDAVIITHIHPDHFDPENLKKVIELSGAKLYTNKQVAAETEKLGLHAEVISEGDLSVGPFNLKAISVIHEPLLDNPTPEMTAFVINEKVLHPVDSFEEKLLEHKGIELVILPTMAPFCTELKIADFADRLQPKRILPVHDGFAKEFFLNQRYENYARHSDAKGIKFINIKPIGETVDV</sequence>
<organism evidence="2 3">
    <name type="scientific">Mucilaginibacter jinjuensis</name>
    <dbReference type="NCBI Taxonomy" id="1176721"/>
    <lineage>
        <taxon>Bacteria</taxon>
        <taxon>Pseudomonadati</taxon>
        <taxon>Bacteroidota</taxon>
        <taxon>Sphingobacteriia</taxon>
        <taxon>Sphingobacteriales</taxon>
        <taxon>Sphingobacteriaceae</taxon>
        <taxon>Mucilaginibacter</taxon>
    </lineage>
</organism>
<proteinExistence type="predicted"/>
<dbReference type="InterPro" id="IPR001279">
    <property type="entry name" value="Metallo-B-lactamas"/>
</dbReference>
<dbReference type="EMBL" id="CP117167">
    <property type="protein sequence ID" value="WCT13209.1"/>
    <property type="molecule type" value="Genomic_DNA"/>
</dbReference>
<dbReference type="InterPro" id="IPR050114">
    <property type="entry name" value="UPF0173_UPF0282_UlaG_hydrolase"/>
</dbReference>
<dbReference type="SMART" id="SM00849">
    <property type="entry name" value="Lactamase_B"/>
    <property type="match status" value="1"/>
</dbReference>
<keyword evidence="3" id="KW-1185">Reference proteome</keyword>
<accession>A0ABY7TAJ2</accession>
<name>A0ABY7TAJ2_9SPHI</name>
<reference evidence="2 3" key="1">
    <citation type="submission" date="2023-02" db="EMBL/GenBank/DDBJ databases">
        <title>Genome sequence of Mucilaginibacter jinjuensis strain KACC 16571.</title>
        <authorList>
            <person name="Kim S."/>
            <person name="Heo J."/>
            <person name="Kwon S.-W."/>
        </authorList>
    </citation>
    <scope>NUCLEOTIDE SEQUENCE [LARGE SCALE GENOMIC DNA]</scope>
    <source>
        <strain evidence="2 3">KACC 16571</strain>
    </source>
</reference>
<dbReference type="SUPFAM" id="SSF56281">
    <property type="entry name" value="Metallo-hydrolase/oxidoreductase"/>
    <property type="match status" value="1"/>
</dbReference>
<evidence type="ECO:0000313" key="2">
    <source>
        <dbReference type="EMBL" id="WCT13209.1"/>
    </source>
</evidence>
<dbReference type="PANTHER" id="PTHR43546:SF3">
    <property type="entry name" value="UPF0173 METAL-DEPENDENT HYDROLASE MJ1163"/>
    <property type="match status" value="1"/>
</dbReference>
<dbReference type="Gene3D" id="3.60.15.10">
    <property type="entry name" value="Ribonuclease Z/Hydroxyacylglutathione hydrolase-like"/>
    <property type="match status" value="1"/>
</dbReference>
<protein>
    <submittedName>
        <fullName evidence="2">MBL fold metallo-hydrolase</fullName>
    </submittedName>
</protein>
<dbReference type="RefSeq" id="WP_273631486.1">
    <property type="nucleotide sequence ID" value="NZ_CP117167.1"/>
</dbReference>